<reference evidence="2 3" key="1">
    <citation type="submission" date="2020-08" db="EMBL/GenBank/DDBJ databases">
        <title>Genomic Encyclopedia of Type Strains, Phase IV (KMG-V): Genome sequencing to study the core and pangenomes of soil and plant-associated prokaryotes.</title>
        <authorList>
            <person name="Whitman W."/>
        </authorList>
    </citation>
    <scope>NUCLEOTIDE SEQUENCE [LARGE SCALE GENOMIC DNA]</scope>
    <source>
        <strain evidence="2 3">SEMIA 4060</strain>
    </source>
</reference>
<gene>
    <name evidence="2" type="ORF">GGD46_004863</name>
</gene>
<dbReference type="EMBL" id="JACHBG010000014">
    <property type="protein sequence ID" value="MBB6487560.1"/>
    <property type="molecule type" value="Genomic_DNA"/>
</dbReference>
<feature type="transmembrane region" description="Helical" evidence="1">
    <location>
        <begin position="294"/>
        <end position="313"/>
    </location>
</feature>
<feature type="transmembrane region" description="Helical" evidence="1">
    <location>
        <begin position="96"/>
        <end position="116"/>
    </location>
</feature>
<evidence type="ECO:0008006" key="4">
    <source>
        <dbReference type="Google" id="ProtNLM"/>
    </source>
</evidence>
<sequence>MTAVFITAVYALACLGAGALCIRFFLDKHDSGSVCLRFGVGSTILSTWWIPLALVGMLTPVIVWATILPLGLYAVVDQRRSRLSFEGKFDPRSIPFWGSVAVICGVMLWYGVLAFYRPPFGDADAFYMTYPKIIAETGRLSAMGFTYHDFSAVGLSGELHFAALMVIATPGAAKLFAWGAGLGIIFVSTEITGRLGGQRFAKLIVAAALVTSTTVTDYLSDGKTELFATLSALIVIGLILRWPIATLRERGVLFLGIMAGVMAYSKFSFIICMLPTVFALAYFTPYGFVRGRRLAQFATELLVAGLGFGIGLLPHLIKNWVLFGNAAAPFLGMKKNWADQAQWFSSIDTAWIVSTFPFSLVFGQYPLMGGSLSLIWLMCLPFIGFACLRPGALKTPAVQVSLCALFGLVCWLLVKPSIFAPRYFLPNLVLLMPLPCIGVERYMRWSGRSRAVLGLFGVLAGAVVLTSVSKPPAGVWSAKPSNLYYYVTNGQPKCGLSISDYCSIFDKLNAEIPPQKRLFVLGFYTYWLSADLLGRLNTDDEYQNMKLLPPNVWQSLADRGFAAVAVQTASHGRYLAFLRQSPVPEGLEVVEEFPESNMPVFFIRPK</sequence>
<feature type="transmembrane region" description="Helical" evidence="1">
    <location>
        <begin position="48"/>
        <end position="75"/>
    </location>
</feature>
<dbReference type="RefSeq" id="WP_184708560.1">
    <property type="nucleotide sequence ID" value="NZ_JACHBG010000014.1"/>
</dbReference>
<keyword evidence="1" id="KW-0812">Transmembrane</keyword>
<comment type="caution">
    <text evidence="2">The sequence shown here is derived from an EMBL/GenBank/DDBJ whole genome shotgun (WGS) entry which is preliminary data.</text>
</comment>
<feature type="transmembrane region" description="Helical" evidence="1">
    <location>
        <begin position="368"/>
        <end position="388"/>
    </location>
</feature>
<keyword evidence="1" id="KW-1133">Transmembrane helix</keyword>
<organism evidence="2 3">
    <name type="scientific">Rhizobium lusitanum</name>
    <dbReference type="NCBI Taxonomy" id="293958"/>
    <lineage>
        <taxon>Bacteria</taxon>
        <taxon>Pseudomonadati</taxon>
        <taxon>Pseudomonadota</taxon>
        <taxon>Alphaproteobacteria</taxon>
        <taxon>Hyphomicrobiales</taxon>
        <taxon>Rhizobiaceae</taxon>
        <taxon>Rhizobium/Agrobacterium group</taxon>
        <taxon>Rhizobium</taxon>
    </lineage>
</organism>
<feature type="transmembrane region" description="Helical" evidence="1">
    <location>
        <begin position="395"/>
        <end position="414"/>
    </location>
</feature>
<feature type="transmembrane region" description="Helical" evidence="1">
    <location>
        <begin position="161"/>
        <end position="188"/>
    </location>
</feature>
<feature type="transmembrane region" description="Helical" evidence="1">
    <location>
        <begin position="451"/>
        <end position="469"/>
    </location>
</feature>
<name>A0A7X0IUQ5_9HYPH</name>
<keyword evidence="1" id="KW-0472">Membrane</keyword>
<proteinExistence type="predicted"/>
<evidence type="ECO:0000313" key="2">
    <source>
        <dbReference type="EMBL" id="MBB6487560.1"/>
    </source>
</evidence>
<feature type="transmembrane region" description="Helical" evidence="1">
    <location>
        <begin position="251"/>
        <end position="282"/>
    </location>
</feature>
<accession>A0A7X0IUQ5</accession>
<protein>
    <recommendedName>
        <fullName evidence="4">Glycosyltransferase RgtA/B/C/D-like domain-containing protein</fullName>
    </recommendedName>
</protein>
<feature type="transmembrane region" description="Helical" evidence="1">
    <location>
        <begin position="226"/>
        <end position="244"/>
    </location>
</feature>
<evidence type="ECO:0000313" key="3">
    <source>
        <dbReference type="Proteomes" id="UP000565576"/>
    </source>
</evidence>
<dbReference type="AlphaFoldDB" id="A0A7X0IUQ5"/>
<evidence type="ECO:0000256" key="1">
    <source>
        <dbReference type="SAM" id="Phobius"/>
    </source>
</evidence>
<feature type="transmembrane region" description="Helical" evidence="1">
    <location>
        <begin position="343"/>
        <end position="362"/>
    </location>
</feature>
<dbReference type="Proteomes" id="UP000565576">
    <property type="component" value="Unassembled WGS sequence"/>
</dbReference>